<keyword evidence="1" id="KW-1133">Transmembrane helix</keyword>
<keyword evidence="1" id="KW-0812">Transmembrane</keyword>
<proteinExistence type="predicted"/>
<keyword evidence="1" id="KW-0472">Membrane</keyword>
<feature type="transmembrane region" description="Helical" evidence="1">
    <location>
        <begin position="24"/>
        <end position="43"/>
    </location>
</feature>
<name>A0A0G0Y8G6_9BACT</name>
<dbReference type="Proteomes" id="UP000034160">
    <property type="component" value="Unassembled WGS sequence"/>
</dbReference>
<reference evidence="2 3" key="1">
    <citation type="journal article" date="2015" name="Nature">
        <title>rRNA introns, odd ribosomes, and small enigmatic genomes across a large radiation of phyla.</title>
        <authorList>
            <person name="Brown C.T."/>
            <person name="Hug L.A."/>
            <person name="Thomas B.C."/>
            <person name="Sharon I."/>
            <person name="Castelle C.J."/>
            <person name="Singh A."/>
            <person name="Wilkins M.J."/>
            <person name="Williams K.H."/>
            <person name="Banfield J.F."/>
        </authorList>
    </citation>
    <scope>NUCLEOTIDE SEQUENCE [LARGE SCALE GENOMIC DNA]</scope>
</reference>
<organism evidence="2 3">
    <name type="scientific">Candidatus Amesbacteria bacterium GW2011_GWA2_42_12</name>
    <dbReference type="NCBI Taxonomy" id="1618356"/>
    <lineage>
        <taxon>Bacteria</taxon>
        <taxon>Candidatus Amesiibacteriota</taxon>
    </lineage>
</organism>
<dbReference type="AlphaFoldDB" id="A0A0G0Y8G6"/>
<protein>
    <submittedName>
        <fullName evidence="2">Uncharacterized protein</fullName>
    </submittedName>
</protein>
<dbReference type="EMBL" id="LCCN01000003">
    <property type="protein sequence ID" value="KKS33000.1"/>
    <property type="molecule type" value="Genomic_DNA"/>
</dbReference>
<accession>A0A0G0Y8G6</accession>
<evidence type="ECO:0000313" key="3">
    <source>
        <dbReference type="Proteomes" id="UP000034160"/>
    </source>
</evidence>
<gene>
    <name evidence="2" type="ORF">UU93_C0003G0008</name>
</gene>
<evidence type="ECO:0000313" key="2">
    <source>
        <dbReference type="EMBL" id="KKS33000.1"/>
    </source>
</evidence>
<sequence length="98" mass="10704">MSTSPDKVVVHSLGEGLLHKWKDVVVAVGLFGIAMLPILLAGMDPSRNAEAVPCSNSMLYVAGIGGGLYKTVRFMAWYLGHHPDHDRMAIKDSQNRRT</sequence>
<dbReference type="STRING" id="1618356.UU93_C0003G0008"/>
<comment type="caution">
    <text evidence="2">The sequence shown here is derived from an EMBL/GenBank/DDBJ whole genome shotgun (WGS) entry which is preliminary data.</text>
</comment>
<evidence type="ECO:0000256" key="1">
    <source>
        <dbReference type="SAM" id="Phobius"/>
    </source>
</evidence>